<gene>
    <name evidence="3" type="ORF">RFULGI_LOCUS6392</name>
</gene>
<dbReference type="GO" id="GO:0008270">
    <property type="term" value="F:zinc ion binding"/>
    <property type="evidence" value="ECO:0007669"/>
    <property type="project" value="InterPro"/>
</dbReference>
<dbReference type="Proteomes" id="UP000789396">
    <property type="component" value="Unassembled WGS sequence"/>
</dbReference>
<dbReference type="GO" id="GO:0003676">
    <property type="term" value="F:nucleic acid binding"/>
    <property type="evidence" value="ECO:0007669"/>
    <property type="project" value="InterPro"/>
</dbReference>
<dbReference type="EMBL" id="CAJVPZ010008184">
    <property type="protein sequence ID" value="CAG8595265.1"/>
    <property type="molecule type" value="Genomic_DNA"/>
</dbReference>
<dbReference type="SUPFAM" id="SSF57756">
    <property type="entry name" value="Retrovirus zinc finger-like domains"/>
    <property type="match status" value="1"/>
</dbReference>
<dbReference type="AlphaFoldDB" id="A0A9N9CC73"/>
<organism evidence="3 4">
    <name type="scientific">Racocetra fulgida</name>
    <dbReference type="NCBI Taxonomy" id="60492"/>
    <lineage>
        <taxon>Eukaryota</taxon>
        <taxon>Fungi</taxon>
        <taxon>Fungi incertae sedis</taxon>
        <taxon>Mucoromycota</taxon>
        <taxon>Glomeromycotina</taxon>
        <taxon>Glomeromycetes</taxon>
        <taxon>Diversisporales</taxon>
        <taxon>Gigasporaceae</taxon>
        <taxon>Racocetra</taxon>
    </lineage>
</organism>
<keyword evidence="4" id="KW-1185">Reference proteome</keyword>
<accession>A0A9N9CC73</accession>
<sequence length="104" mass="12050">TPQSDKEDAEMTHLTKAFENLKLRRVMNSSSNEIDEVKNMVNELTKTVNNVTRRLKSQGKSESCECFMYQKVGHISRNCPNKQRRRCELSKEKGAEQTIEKTDI</sequence>
<feature type="coiled-coil region" evidence="1">
    <location>
        <begin position="27"/>
        <end position="54"/>
    </location>
</feature>
<proteinExistence type="predicted"/>
<dbReference type="OrthoDB" id="2481602at2759"/>
<reference evidence="3" key="1">
    <citation type="submission" date="2021-06" db="EMBL/GenBank/DDBJ databases">
        <authorList>
            <person name="Kallberg Y."/>
            <person name="Tangrot J."/>
            <person name="Rosling A."/>
        </authorList>
    </citation>
    <scope>NUCLEOTIDE SEQUENCE</scope>
    <source>
        <strain evidence="3">IN212</strain>
    </source>
</reference>
<evidence type="ECO:0000256" key="1">
    <source>
        <dbReference type="SAM" id="Coils"/>
    </source>
</evidence>
<feature type="compositionally biased region" description="Basic and acidic residues" evidence="2">
    <location>
        <begin position="86"/>
        <end position="104"/>
    </location>
</feature>
<comment type="caution">
    <text evidence="3">The sequence shown here is derived from an EMBL/GenBank/DDBJ whole genome shotgun (WGS) entry which is preliminary data.</text>
</comment>
<keyword evidence="1" id="KW-0175">Coiled coil</keyword>
<feature type="region of interest" description="Disordered" evidence="2">
    <location>
        <begin position="82"/>
        <end position="104"/>
    </location>
</feature>
<protein>
    <submittedName>
        <fullName evidence="3">19057_t:CDS:1</fullName>
    </submittedName>
</protein>
<name>A0A9N9CC73_9GLOM</name>
<feature type="non-terminal residue" evidence="3">
    <location>
        <position position="1"/>
    </location>
</feature>
<dbReference type="InterPro" id="IPR036875">
    <property type="entry name" value="Znf_CCHC_sf"/>
</dbReference>
<dbReference type="Gene3D" id="4.10.60.10">
    <property type="entry name" value="Zinc finger, CCHC-type"/>
    <property type="match status" value="1"/>
</dbReference>
<evidence type="ECO:0000256" key="2">
    <source>
        <dbReference type="SAM" id="MobiDB-lite"/>
    </source>
</evidence>
<evidence type="ECO:0000313" key="3">
    <source>
        <dbReference type="EMBL" id="CAG8595265.1"/>
    </source>
</evidence>
<evidence type="ECO:0000313" key="4">
    <source>
        <dbReference type="Proteomes" id="UP000789396"/>
    </source>
</evidence>